<sequence length="93" mass="10696">MVVCKEVGEVRDGRASEIPKGLALLTPRFVSGIIKSIKYGEYFQVHPFAWNPTTYCIEVIQSSGRLSLYYFNSYRDDICACRNQVMAFLEEFE</sequence>
<organism evidence="1 2">
    <name type="scientific">Allacma fusca</name>
    <dbReference type="NCBI Taxonomy" id="39272"/>
    <lineage>
        <taxon>Eukaryota</taxon>
        <taxon>Metazoa</taxon>
        <taxon>Ecdysozoa</taxon>
        <taxon>Arthropoda</taxon>
        <taxon>Hexapoda</taxon>
        <taxon>Collembola</taxon>
        <taxon>Symphypleona</taxon>
        <taxon>Sminthuridae</taxon>
        <taxon>Allacma</taxon>
    </lineage>
</organism>
<feature type="non-terminal residue" evidence="1">
    <location>
        <position position="1"/>
    </location>
</feature>
<dbReference type="Proteomes" id="UP000708208">
    <property type="component" value="Unassembled WGS sequence"/>
</dbReference>
<gene>
    <name evidence="1" type="ORF">AFUS01_LOCUS24774</name>
</gene>
<evidence type="ECO:0000313" key="1">
    <source>
        <dbReference type="EMBL" id="CAG7786196.1"/>
    </source>
</evidence>
<accession>A0A8J2KAH9</accession>
<evidence type="ECO:0000313" key="2">
    <source>
        <dbReference type="Proteomes" id="UP000708208"/>
    </source>
</evidence>
<keyword evidence="2" id="KW-1185">Reference proteome</keyword>
<comment type="caution">
    <text evidence="1">The sequence shown here is derived from an EMBL/GenBank/DDBJ whole genome shotgun (WGS) entry which is preliminary data.</text>
</comment>
<dbReference type="EMBL" id="CAJVCH010312447">
    <property type="protein sequence ID" value="CAG7786196.1"/>
    <property type="molecule type" value="Genomic_DNA"/>
</dbReference>
<reference evidence="1" key="1">
    <citation type="submission" date="2021-06" db="EMBL/GenBank/DDBJ databases">
        <authorList>
            <person name="Hodson N. C."/>
            <person name="Mongue J. A."/>
            <person name="Jaron S. K."/>
        </authorList>
    </citation>
    <scope>NUCLEOTIDE SEQUENCE</scope>
</reference>
<name>A0A8J2KAH9_9HEXA</name>
<protein>
    <submittedName>
        <fullName evidence="1">Uncharacterized protein</fullName>
    </submittedName>
</protein>
<dbReference type="AlphaFoldDB" id="A0A8J2KAH9"/>
<proteinExistence type="predicted"/>